<sequence length="219" mass="25006">MNFLSSRLGQITVLLSLLLWLPAAIAESIVLRNVSMLTQDESKEPFTVNILIKDRLLELISESEIPLDQADKTYNANGGYILGQLNLAQPARFLILSEDPKKDFRIFLDTKRYASFAIHDGRIRRNYLRRITEDSQPNTAAKRGWSAYTPPPIAVPLNYQDSSRWNKFDRKFISGLFAGAIILDRQFWLDQNDASHRQVGNLKEDYEAGEIRAMRFGGV</sequence>
<gene>
    <name evidence="1" type="ORF">LCGC14_3082030</name>
</gene>
<evidence type="ECO:0000313" key="1">
    <source>
        <dbReference type="EMBL" id="KKK54703.1"/>
    </source>
</evidence>
<name>A0A0F8WDU6_9ZZZZ</name>
<dbReference type="EMBL" id="LAZR01065858">
    <property type="protein sequence ID" value="KKK54703.1"/>
    <property type="molecule type" value="Genomic_DNA"/>
</dbReference>
<comment type="caution">
    <text evidence="1">The sequence shown here is derived from an EMBL/GenBank/DDBJ whole genome shotgun (WGS) entry which is preliminary data.</text>
</comment>
<proteinExistence type="predicted"/>
<dbReference type="AlphaFoldDB" id="A0A0F8WDU6"/>
<accession>A0A0F8WDU6</accession>
<reference evidence="1" key="1">
    <citation type="journal article" date="2015" name="Nature">
        <title>Complex archaea that bridge the gap between prokaryotes and eukaryotes.</title>
        <authorList>
            <person name="Spang A."/>
            <person name="Saw J.H."/>
            <person name="Jorgensen S.L."/>
            <person name="Zaremba-Niedzwiedzka K."/>
            <person name="Martijn J."/>
            <person name="Lind A.E."/>
            <person name="van Eijk R."/>
            <person name="Schleper C."/>
            <person name="Guy L."/>
            <person name="Ettema T.J."/>
        </authorList>
    </citation>
    <scope>NUCLEOTIDE SEQUENCE</scope>
</reference>
<protein>
    <submittedName>
        <fullName evidence="1">Uncharacterized protein</fullName>
    </submittedName>
</protein>
<feature type="non-terminal residue" evidence="1">
    <location>
        <position position="219"/>
    </location>
</feature>
<organism evidence="1">
    <name type="scientific">marine sediment metagenome</name>
    <dbReference type="NCBI Taxonomy" id="412755"/>
    <lineage>
        <taxon>unclassified sequences</taxon>
        <taxon>metagenomes</taxon>
        <taxon>ecological metagenomes</taxon>
    </lineage>
</organism>